<proteinExistence type="inferred from homology"/>
<evidence type="ECO:0000256" key="1">
    <source>
        <dbReference type="PROSITE-ProRule" id="PRU00285"/>
    </source>
</evidence>
<dbReference type="InterPro" id="IPR007052">
    <property type="entry name" value="CS_dom"/>
</dbReference>
<dbReference type="EMBL" id="LGHB01000031">
    <property type="protein sequence ID" value="KUK95602.1"/>
    <property type="molecule type" value="Genomic_DNA"/>
</dbReference>
<dbReference type="Pfam" id="PF00011">
    <property type="entry name" value="HSP20"/>
    <property type="match status" value="1"/>
</dbReference>
<name>A0A124G326_9EURY</name>
<dbReference type="InterPro" id="IPR031107">
    <property type="entry name" value="Small_HSP"/>
</dbReference>
<dbReference type="InterPro" id="IPR002068">
    <property type="entry name" value="A-crystallin/Hsp20_dom"/>
</dbReference>
<dbReference type="Gene3D" id="2.60.40.790">
    <property type="match status" value="1"/>
</dbReference>
<evidence type="ECO:0000256" key="2">
    <source>
        <dbReference type="RuleBase" id="RU003616"/>
    </source>
</evidence>
<evidence type="ECO:0000313" key="5">
    <source>
        <dbReference type="EMBL" id="KUK95602.1"/>
    </source>
</evidence>
<dbReference type="PROSITE" id="PS51203">
    <property type="entry name" value="CS"/>
    <property type="match status" value="1"/>
</dbReference>
<feature type="domain" description="CS" evidence="4">
    <location>
        <begin position="45"/>
        <end position="151"/>
    </location>
</feature>
<dbReference type="PANTHER" id="PTHR11527">
    <property type="entry name" value="HEAT-SHOCK PROTEIN 20 FAMILY MEMBER"/>
    <property type="match status" value="1"/>
</dbReference>
<dbReference type="AlphaFoldDB" id="A0A124G326"/>
<keyword evidence="5" id="KW-0346">Stress response</keyword>
<accession>A0A124G326</accession>
<dbReference type="PROSITE" id="PS01031">
    <property type="entry name" value="SHSP"/>
    <property type="match status" value="1"/>
</dbReference>
<protein>
    <submittedName>
        <fullName evidence="5">Heat shock protein Hsp20</fullName>
    </submittedName>
</protein>
<dbReference type="Proteomes" id="UP000053961">
    <property type="component" value="Unassembled WGS sequence"/>
</dbReference>
<evidence type="ECO:0000313" key="6">
    <source>
        <dbReference type="Proteomes" id="UP000053961"/>
    </source>
</evidence>
<dbReference type="SUPFAM" id="SSF49764">
    <property type="entry name" value="HSP20-like chaperones"/>
    <property type="match status" value="1"/>
</dbReference>
<comment type="caution">
    <text evidence="5">The sequence shown here is derived from an EMBL/GenBank/DDBJ whole genome shotgun (WGS) entry which is preliminary data.</text>
</comment>
<evidence type="ECO:0000259" key="3">
    <source>
        <dbReference type="PROSITE" id="PS01031"/>
    </source>
</evidence>
<sequence>MEDIGISEPESRYMPEIRRVQDKMNQLIEDFMSESPVAPGTFGDVMAPLADVKETDEEVVVTMDLPGMDKGDVDISVTENSLEVRAERKTEKEEKAEEFYKKERTFSRFERSLTLPAEVKAEEAKASLKDGVLKVHLPKVEMTARKKVRIE</sequence>
<comment type="similarity">
    <text evidence="1 2">Belongs to the small heat shock protein (HSP20) family.</text>
</comment>
<gene>
    <name evidence="5" type="ORF">XE07_1737</name>
</gene>
<reference evidence="6" key="1">
    <citation type="journal article" date="2015" name="MBio">
        <title>Genome-Resolved Metagenomic Analysis Reveals Roles for Candidate Phyla and Other Microbial Community Members in Biogeochemical Transformations in Oil Reservoirs.</title>
        <authorList>
            <person name="Hu P."/>
            <person name="Tom L."/>
            <person name="Singh A."/>
            <person name="Thomas B.C."/>
            <person name="Baker B.J."/>
            <person name="Piceno Y.M."/>
            <person name="Andersen G.L."/>
            <person name="Banfield J.F."/>
        </authorList>
    </citation>
    <scope>NUCLEOTIDE SEQUENCE [LARGE SCALE GENOMIC DNA]</scope>
</reference>
<feature type="domain" description="SHSP" evidence="3">
    <location>
        <begin position="40"/>
        <end position="151"/>
    </location>
</feature>
<dbReference type="PATRIC" id="fig|301375.6.peg.942"/>
<organism evidence="5 6">
    <name type="scientific">Methanothrix harundinacea</name>
    <dbReference type="NCBI Taxonomy" id="301375"/>
    <lineage>
        <taxon>Archaea</taxon>
        <taxon>Methanobacteriati</taxon>
        <taxon>Methanobacteriota</taxon>
        <taxon>Stenosarchaea group</taxon>
        <taxon>Methanomicrobia</taxon>
        <taxon>Methanotrichales</taxon>
        <taxon>Methanotrichaceae</taxon>
        <taxon>Methanothrix</taxon>
    </lineage>
</organism>
<evidence type="ECO:0000259" key="4">
    <source>
        <dbReference type="PROSITE" id="PS51203"/>
    </source>
</evidence>
<dbReference type="InterPro" id="IPR008978">
    <property type="entry name" value="HSP20-like_chaperone"/>
</dbReference>
<dbReference type="CDD" id="cd06464">
    <property type="entry name" value="ACD_sHsps-like"/>
    <property type="match status" value="1"/>
</dbReference>